<proteinExistence type="predicted"/>
<dbReference type="OrthoDB" id="2921074at2"/>
<name>A0A4V5P449_9BACI</name>
<gene>
    <name evidence="1" type="ORF">FA727_06620</name>
</gene>
<dbReference type="AlphaFoldDB" id="A0A4V5P449"/>
<sequence>MEIAREKTQFLAENVASFVTFVNRQYEVNSVLSDPNMLFRLKNLVEEYRLQLLASELLRVNRFVWEKRDSEILIDRIKKGITSIDEFVENNNDGLFIFTARLYTLNSIYQSINE</sequence>
<evidence type="ECO:0000313" key="2">
    <source>
        <dbReference type="Proteomes" id="UP000307756"/>
    </source>
</evidence>
<dbReference type="EMBL" id="SWBM01000001">
    <property type="protein sequence ID" value="TKC19210.1"/>
    <property type="molecule type" value="Genomic_DNA"/>
</dbReference>
<evidence type="ECO:0000313" key="1">
    <source>
        <dbReference type="EMBL" id="TKC19210.1"/>
    </source>
</evidence>
<organism evidence="1 2">
    <name type="scientific">Robertmurraya kyonggiensis</name>
    <dbReference type="NCBI Taxonomy" id="1037680"/>
    <lineage>
        <taxon>Bacteria</taxon>
        <taxon>Bacillati</taxon>
        <taxon>Bacillota</taxon>
        <taxon>Bacilli</taxon>
        <taxon>Bacillales</taxon>
        <taxon>Bacillaceae</taxon>
        <taxon>Robertmurraya</taxon>
    </lineage>
</organism>
<dbReference type="Proteomes" id="UP000307756">
    <property type="component" value="Unassembled WGS sequence"/>
</dbReference>
<keyword evidence="2" id="KW-1185">Reference proteome</keyword>
<dbReference type="RefSeq" id="WP_136830123.1">
    <property type="nucleotide sequence ID" value="NZ_SWBM01000001.1"/>
</dbReference>
<protein>
    <submittedName>
        <fullName evidence="1">Uncharacterized protein</fullName>
    </submittedName>
</protein>
<reference evidence="1 2" key="1">
    <citation type="journal article" date="2011" name="J. Microbiol.">
        <title>Bacillus kyonggiensis sp. nov., isolated from soil of a lettuce field.</title>
        <authorList>
            <person name="Dong K."/>
            <person name="Lee S."/>
        </authorList>
    </citation>
    <scope>NUCLEOTIDE SEQUENCE [LARGE SCALE GENOMIC DNA]</scope>
    <source>
        <strain evidence="1 2">NB22</strain>
    </source>
</reference>
<comment type="caution">
    <text evidence="1">The sequence shown here is derived from an EMBL/GenBank/DDBJ whole genome shotgun (WGS) entry which is preliminary data.</text>
</comment>
<accession>A0A4V5P449</accession>